<dbReference type="AlphaFoldDB" id="A0A9P7J6K5"/>
<dbReference type="EMBL" id="JABBWE010000003">
    <property type="protein sequence ID" value="KAG1805093.1"/>
    <property type="molecule type" value="Genomic_DNA"/>
</dbReference>
<gene>
    <name evidence="2" type="ORF">HD556DRAFT_1328498</name>
</gene>
<dbReference type="RefSeq" id="XP_041166708.1">
    <property type="nucleotide sequence ID" value="XM_041301616.1"/>
</dbReference>
<keyword evidence="3" id="KW-1185">Reference proteome</keyword>
<sequence length="73" mass="8014">MADASTFLLLPVSLVPARSESGGVSDVWFNVLQHQPWLTRRRSSCFLCLLCLPPGALEPLKRGQLGGSSRRYA</sequence>
<protein>
    <recommendedName>
        <fullName evidence="4">Secreted protein</fullName>
    </recommendedName>
</protein>
<comment type="caution">
    <text evidence="2">The sequence shown here is derived from an EMBL/GenBank/DDBJ whole genome shotgun (WGS) entry which is preliminary data.</text>
</comment>
<proteinExistence type="predicted"/>
<keyword evidence="1" id="KW-0732">Signal</keyword>
<accession>A0A9P7J6K5</accession>
<organism evidence="2 3">
    <name type="scientific">Suillus plorans</name>
    <dbReference type="NCBI Taxonomy" id="116603"/>
    <lineage>
        <taxon>Eukaryota</taxon>
        <taxon>Fungi</taxon>
        <taxon>Dikarya</taxon>
        <taxon>Basidiomycota</taxon>
        <taxon>Agaricomycotina</taxon>
        <taxon>Agaricomycetes</taxon>
        <taxon>Agaricomycetidae</taxon>
        <taxon>Boletales</taxon>
        <taxon>Suillineae</taxon>
        <taxon>Suillaceae</taxon>
        <taxon>Suillus</taxon>
    </lineage>
</organism>
<name>A0A9P7J6K5_9AGAM</name>
<dbReference type="Proteomes" id="UP000719766">
    <property type="component" value="Unassembled WGS sequence"/>
</dbReference>
<feature type="signal peptide" evidence="1">
    <location>
        <begin position="1"/>
        <end position="19"/>
    </location>
</feature>
<evidence type="ECO:0008006" key="4">
    <source>
        <dbReference type="Google" id="ProtNLM"/>
    </source>
</evidence>
<evidence type="ECO:0000313" key="2">
    <source>
        <dbReference type="EMBL" id="KAG1805093.1"/>
    </source>
</evidence>
<feature type="chain" id="PRO_5040350951" description="Secreted protein" evidence="1">
    <location>
        <begin position="20"/>
        <end position="73"/>
    </location>
</feature>
<dbReference type="GeneID" id="64595380"/>
<evidence type="ECO:0000313" key="3">
    <source>
        <dbReference type="Proteomes" id="UP000719766"/>
    </source>
</evidence>
<evidence type="ECO:0000256" key="1">
    <source>
        <dbReference type="SAM" id="SignalP"/>
    </source>
</evidence>
<reference evidence="2" key="1">
    <citation type="journal article" date="2020" name="New Phytol.">
        <title>Comparative genomics reveals dynamic genome evolution in host specialist ectomycorrhizal fungi.</title>
        <authorList>
            <person name="Lofgren L.A."/>
            <person name="Nguyen N.H."/>
            <person name="Vilgalys R."/>
            <person name="Ruytinx J."/>
            <person name="Liao H.L."/>
            <person name="Branco S."/>
            <person name="Kuo A."/>
            <person name="LaButti K."/>
            <person name="Lipzen A."/>
            <person name="Andreopoulos W."/>
            <person name="Pangilinan J."/>
            <person name="Riley R."/>
            <person name="Hundley H."/>
            <person name="Na H."/>
            <person name="Barry K."/>
            <person name="Grigoriev I.V."/>
            <person name="Stajich J.E."/>
            <person name="Kennedy P.G."/>
        </authorList>
    </citation>
    <scope>NUCLEOTIDE SEQUENCE</scope>
    <source>
        <strain evidence="2">S12</strain>
    </source>
</reference>